<dbReference type="Gene3D" id="1.20.5.1930">
    <property type="match status" value="1"/>
</dbReference>
<dbReference type="PANTHER" id="PTHR24421">
    <property type="entry name" value="NITRATE/NITRITE SENSOR PROTEIN NARX-RELATED"/>
    <property type="match status" value="1"/>
</dbReference>
<evidence type="ECO:0000256" key="2">
    <source>
        <dbReference type="ARBA" id="ARBA00004141"/>
    </source>
</evidence>
<dbReference type="EMBL" id="AP018165">
    <property type="protein sequence ID" value="BAX96034.1"/>
    <property type="molecule type" value="Genomic_DNA"/>
</dbReference>
<sequence>MAIFEGAGRIWVPEVRKFPDVTPIISTLPLGRSMVAGDAVGDDRRASSPRLRGWLTLPFRPGAPPSATLGILVAAGFLVSETVAALLLRQIAPTERMGTIYLLGILVVSAIWGLRLAVLTSIASAITFDYVRDWPNGHVLSVELQNGVVHVIFLVAALVANGLASLARARTNEVEARRREAAAIAEQQAGLRRIATLVAREVAPAEVFAALVDEMVHCLHADTAVLLRYEAGNNVTVVAASGGGGVGHVPGTQLALDDDVPPEEALGFGAGLCTPIRVGGSTWGAAVLRGDGLEVAPVNDFADLAATAIANAHTREELTASRARIVTAADEARRRLERDLHDGVQQRLASLRLRLGMVAAELPVGVPDLANQLAELNAGLVGVAEDLQEFSRGVHPAILSSGLRPALCTLARRSAVPVTIEVNVDGAVGESVEMAAYYVLAEALANAAKHSAASGVQVSVRCEGANLCMAIRDDGVGGANPRKGSGLVGLTDRVEALGGQLSVSSPVGRGTALDISIPIR</sequence>
<keyword evidence="9" id="KW-0067">ATP-binding</keyword>
<feature type="transmembrane region" description="Helical" evidence="13">
    <location>
        <begin position="100"/>
        <end position="128"/>
    </location>
</feature>
<evidence type="ECO:0000256" key="13">
    <source>
        <dbReference type="SAM" id="Phobius"/>
    </source>
</evidence>
<reference evidence="17 18" key="2">
    <citation type="journal article" date="2017" name="Int. J. Syst. Evol. Microbiol.">
        <title>Mycobacterium stephanolepidis sp. nov., a rapidly growing species related to Mycobacterium chelonae, isolated from marine teleost fish, Stephanolepis cirrhifer.</title>
        <authorList>
            <person name="Fukano H."/>
            <person name="Wada S."/>
            <person name="Kurata O."/>
            <person name="Katayama K."/>
            <person name="Fujiwara N."/>
            <person name="Hoshino Y."/>
        </authorList>
    </citation>
    <scope>NUCLEOTIDE SEQUENCE [LARGE SCALE GENOMIC DNA]</scope>
    <source>
        <strain evidence="17 18">NJB0901</strain>
    </source>
</reference>
<protein>
    <recommendedName>
        <fullName evidence="3">histidine kinase</fullName>
        <ecNumber evidence="3">2.7.13.3</ecNumber>
    </recommendedName>
</protein>
<evidence type="ECO:0000256" key="9">
    <source>
        <dbReference type="ARBA" id="ARBA00022840"/>
    </source>
</evidence>
<dbReference type="GO" id="GO:0046983">
    <property type="term" value="F:protein dimerization activity"/>
    <property type="evidence" value="ECO:0007669"/>
    <property type="project" value="InterPro"/>
</dbReference>
<comment type="subcellular location">
    <subcellularLocation>
        <location evidence="2">Membrane</location>
        <topology evidence="2">Multi-pass membrane protein</topology>
    </subcellularLocation>
</comment>
<evidence type="ECO:0000256" key="4">
    <source>
        <dbReference type="ARBA" id="ARBA00022553"/>
    </source>
</evidence>
<reference evidence="18" key="1">
    <citation type="journal article" date="2017" name="Genome Announc.">
        <title>Complete Genome Sequence of Mycobacterium stephanolepidis.</title>
        <authorList>
            <person name="Fukano H."/>
            <person name="Yoshida M."/>
            <person name="Katayama Y."/>
            <person name="Omatsu T."/>
            <person name="Mizutani T."/>
            <person name="Kurata O."/>
            <person name="Wada S."/>
            <person name="Hoshino Y."/>
        </authorList>
    </citation>
    <scope>NUCLEOTIDE SEQUENCE [LARGE SCALE GENOMIC DNA]</scope>
    <source>
        <strain evidence="18">NJB0901</strain>
    </source>
</reference>
<evidence type="ECO:0000256" key="5">
    <source>
        <dbReference type="ARBA" id="ARBA00022679"/>
    </source>
</evidence>
<keyword evidence="5" id="KW-0808">Transferase</keyword>
<dbReference type="GO" id="GO:0005524">
    <property type="term" value="F:ATP binding"/>
    <property type="evidence" value="ECO:0007669"/>
    <property type="project" value="UniProtKB-KW"/>
</dbReference>
<evidence type="ECO:0000256" key="12">
    <source>
        <dbReference type="ARBA" id="ARBA00023136"/>
    </source>
</evidence>
<dbReference type="InterPro" id="IPR011712">
    <property type="entry name" value="Sig_transdc_His_kin_sub3_dim/P"/>
</dbReference>
<keyword evidence="7" id="KW-0547">Nucleotide-binding</keyword>
<evidence type="ECO:0000313" key="17">
    <source>
        <dbReference type="EMBL" id="BAX96034.1"/>
    </source>
</evidence>
<keyword evidence="11" id="KW-0902">Two-component regulatory system</keyword>
<dbReference type="Pfam" id="PF13493">
    <property type="entry name" value="DUF4118"/>
    <property type="match status" value="1"/>
</dbReference>
<evidence type="ECO:0000256" key="11">
    <source>
        <dbReference type="ARBA" id="ARBA00023012"/>
    </source>
</evidence>
<evidence type="ECO:0000259" key="14">
    <source>
        <dbReference type="Pfam" id="PF02518"/>
    </source>
</evidence>
<dbReference type="GO" id="GO:0016020">
    <property type="term" value="C:membrane"/>
    <property type="evidence" value="ECO:0007669"/>
    <property type="project" value="UniProtKB-SubCell"/>
</dbReference>
<evidence type="ECO:0000256" key="1">
    <source>
        <dbReference type="ARBA" id="ARBA00000085"/>
    </source>
</evidence>
<evidence type="ECO:0000259" key="16">
    <source>
        <dbReference type="Pfam" id="PF13493"/>
    </source>
</evidence>
<dbReference type="SUPFAM" id="SSF55781">
    <property type="entry name" value="GAF domain-like"/>
    <property type="match status" value="1"/>
</dbReference>
<dbReference type="InterPro" id="IPR025201">
    <property type="entry name" value="KdpD_TM"/>
</dbReference>
<keyword evidence="12 13" id="KW-0472">Membrane</keyword>
<accession>A0A1Z4ESW8</accession>
<gene>
    <name evidence="17" type="ORF">MSTE_00694</name>
</gene>
<evidence type="ECO:0000256" key="8">
    <source>
        <dbReference type="ARBA" id="ARBA00022777"/>
    </source>
</evidence>
<dbReference type="Gene3D" id="1.20.120.620">
    <property type="entry name" value="Backbone structure of the membrane domain of e. Coli histidine kinase receptor kdpd"/>
    <property type="match status" value="1"/>
</dbReference>
<feature type="domain" description="Sensor protein KdpD transmembrane" evidence="16">
    <location>
        <begin position="72"/>
        <end position="176"/>
    </location>
</feature>
<dbReference type="InterPro" id="IPR029016">
    <property type="entry name" value="GAF-like_dom_sf"/>
</dbReference>
<dbReference type="Pfam" id="PF07730">
    <property type="entry name" value="HisKA_3"/>
    <property type="match status" value="1"/>
</dbReference>
<evidence type="ECO:0000256" key="3">
    <source>
        <dbReference type="ARBA" id="ARBA00012438"/>
    </source>
</evidence>
<dbReference type="GO" id="GO:0000155">
    <property type="term" value="F:phosphorelay sensor kinase activity"/>
    <property type="evidence" value="ECO:0007669"/>
    <property type="project" value="InterPro"/>
</dbReference>
<dbReference type="SUPFAM" id="SSF55874">
    <property type="entry name" value="ATPase domain of HSP90 chaperone/DNA topoisomerase II/histidine kinase"/>
    <property type="match status" value="1"/>
</dbReference>
<keyword evidence="8 17" id="KW-0418">Kinase</keyword>
<evidence type="ECO:0000313" key="18">
    <source>
        <dbReference type="Proteomes" id="UP000217954"/>
    </source>
</evidence>
<feature type="transmembrane region" description="Helical" evidence="13">
    <location>
        <begin position="67"/>
        <end position="88"/>
    </location>
</feature>
<dbReference type="InterPro" id="IPR050482">
    <property type="entry name" value="Sensor_HK_TwoCompSys"/>
</dbReference>
<keyword evidence="4" id="KW-0597">Phosphoprotein</keyword>
<dbReference type="Proteomes" id="UP000217954">
    <property type="component" value="Chromosome"/>
</dbReference>
<dbReference type="PANTHER" id="PTHR24421:SF10">
    <property type="entry name" value="NITRATE_NITRITE SENSOR PROTEIN NARQ"/>
    <property type="match status" value="1"/>
</dbReference>
<keyword evidence="18" id="KW-1185">Reference proteome</keyword>
<evidence type="ECO:0000256" key="7">
    <source>
        <dbReference type="ARBA" id="ARBA00022741"/>
    </source>
</evidence>
<evidence type="ECO:0000256" key="10">
    <source>
        <dbReference type="ARBA" id="ARBA00022989"/>
    </source>
</evidence>
<dbReference type="AlphaFoldDB" id="A0A1Z4ESW8"/>
<dbReference type="CDD" id="cd16917">
    <property type="entry name" value="HATPase_UhpB-NarQ-NarX-like"/>
    <property type="match status" value="1"/>
</dbReference>
<dbReference type="Gene3D" id="3.30.565.10">
    <property type="entry name" value="Histidine kinase-like ATPase, C-terminal domain"/>
    <property type="match status" value="1"/>
</dbReference>
<dbReference type="EC" id="2.7.13.3" evidence="3"/>
<proteinExistence type="predicted"/>
<dbReference type="Pfam" id="PF02518">
    <property type="entry name" value="HATPase_c"/>
    <property type="match status" value="1"/>
</dbReference>
<evidence type="ECO:0000256" key="6">
    <source>
        <dbReference type="ARBA" id="ARBA00022692"/>
    </source>
</evidence>
<evidence type="ECO:0000259" key="15">
    <source>
        <dbReference type="Pfam" id="PF07730"/>
    </source>
</evidence>
<dbReference type="KEGG" id="mste:MSTE_00694"/>
<keyword evidence="10 13" id="KW-1133">Transmembrane helix</keyword>
<organism evidence="17 18">
    <name type="scientific">[Mycobacterium] stephanolepidis</name>
    <dbReference type="NCBI Taxonomy" id="1520670"/>
    <lineage>
        <taxon>Bacteria</taxon>
        <taxon>Bacillati</taxon>
        <taxon>Actinomycetota</taxon>
        <taxon>Actinomycetes</taxon>
        <taxon>Mycobacteriales</taxon>
        <taxon>Mycobacteriaceae</taxon>
        <taxon>Mycobacteroides</taxon>
    </lineage>
</organism>
<dbReference type="InterPro" id="IPR003594">
    <property type="entry name" value="HATPase_dom"/>
</dbReference>
<keyword evidence="6 13" id="KW-0812">Transmembrane</keyword>
<dbReference type="InterPro" id="IPR038318">
    <property type="entry name" value="KdpD_sf"/>
</dbReference>
<comment type="catalytic activity">
    <reaction evidence="1">
        <text>ATP + protein L-histidine = ADP + protein N-phospho-L-histidine.</text>
        <dbReference type="EC" id="2.7.13.3"/>
    </reaction>
</comment>
<dbReference type="Gene3D" id="3.30.450.40">
    <property type="match status" value="1"/>
</dbReference>
<name>A0A1Z4ESW8_9MYCO</name>
<feature type="domain" description="Histidine kinase/HSP90-like ATPase" evidence="14">
    <location>
        <begin position="434"/>
        <end position="519"/>
    </location>
</feature>
<feature type="transmembrane region" description="Helical" evidence="13">
    <location>
        <begin position="148"/>
        <end position="169"/>
    </location>
</feature>
<dbReference type="InterPro" id="IPR036890">
    <property type="entry name" value="HATPase_C_sf"/>
</dbReference>
<feature type="domain" description="Signal transduction histidine kinase subgroup 3 dimerisation and phosphoacceptor" evidence="15">
    <location>
        <begin position="333"/>
        <end position="397"/>
    </location>
</feature>